<gene>
    <name evidence="2" type="ORF">H5410_005152</name>
</gene>
<proteinExistence type="predicted"/>
<keyword evidence="3" id="KW-1185">Reference proteome</keyword>
<evidence type="ECO:0000256" key="1">
    <source>
        <dbReference type="SAM" id="Phobius"/>
    </source>
</evidence>
<protein>
    <submittedName>
        <fullName evidence="2">Uncharacterized protein</fullName>
    </submittedName>
</protein>
<dbReference type="AlphaFoldDB" id="A0A9J6A5M3"/>
<evidence type="ECO:0000313" key="2">
    <source>
        <dbReference type="EMBL" id="KAG5619934.1"/>
    </source>
</evidence>
<keyword evidence="1" id="KW-1133">Transmembrane helix</keyword>
<keyword evidence="1" id="KW-0472">Membrane</keyword>
<reference evidence="2 3" key="1">
    <citation type="submission" date="2020-09" db="EMBL/GenBank/DDBJ databases">
        <title>De no assembly of potato wild relative species, Solanum commersonii.</title>
        <authorList>
            <person name="Cho K."/>
        </authorList>
    </citation>
    <scope>NUCLEOTIDE SEQUENCE [LARGE SCALE GENOMIC DNA]</scope>
    <source>
        <strain evidence="2">LZ3.2</strain>
        <tissue evidence="2">Leaf</tissue>
    </source>
</reference>
<organism evidence="2 3">
    <name type="scientific">Solanum commersonii</name>
    <name type="common">Commerson's wild potato</name>
    <name type="synonym">Commerson's nightshade</name>
    <dbReference type="NCBI Taxonomy" id="4109"/>
    <lineage>
        <taxon>Eukaryota</taxon>
        <taxon>Viridiplantae</taxon>
        <taxon>Streptophyta</taxon>
        <taxon>Embryophyta</taxon>
        <taxon>Tracheophyta</taxon>
        <taxon>Spermatophyta</taxon>
        <taxon>Magnoliopsida</taxon>
        <taxon>eudicotyledons</taxon>
        <taxon>Gunneridae</taxon>
        <taxon>Pentapetalae</taxon>
        <taxon>asterids</taxon>
        <taxon>lamiids</taxon>
        <taxon>Solanales</taxon>
        <taxon>Solanaceae</taxon>
        <taxon>Solanoideae</taxon>
        <taxon>Solaneae</taxon>
        <taxon>Solanum</taxon>
    </lineage>
</organism>
<dbReference type="Proteomes" id="UP000824120">
    <property type="component" value="Chromosome 2"/>
</dbReference>
<accession>A0A9J6A5M3</accession>
<evidence type="ECO:0000313" key="3">
    <source>
        <dbReference type="Proteomes" id="UP000824120"/>
    </source>
</evidence>
<name>A0A9J6A5M3_SOLCO</name>
<dbReference type="EMBL" id="JACXVP010000002">
    <property type="protein sequence ID" value="KAG5619934.1"/>
    <property type="molecule type" value="Genomic_DNA"/>
</dbReference>
<feature type="transmembrane region" description="Helical" evidence="1">
    <location>
        <begin position="37"/>
        <end position="56"/>
    </location>
</feature>
<keyword evidence="1" id="KW-0812">Transmembrane</keyword>
<sequence length="81" mass="9140">MLPNRIVKKCVAKDQSVQLVRIADALGDPPFGLLHRLSAFAFSIFAFWIIGLYSIASRNCSAMHRLLFHRQLDLFLQGSAH</sequence>
<comment type="caution">
    <text evidence="2">The sequence shown here is derived from an EMBL/GenBank/DDBJ whole genome shotgun (WGS) entry which is preliminary data.</text>
</comment>